<dbReference type="KEGG" id="many:MANY_33340"/>
<name>A0A6N4WCQ4_9MYCO</name>
<accession>A0A6N4WCQ4</accession>
<proteinExistence type="predicted"/>
<gene>
    <name evidence="1" type="ORF">MANY_33340</name>
</gene>
<dbReference type="Proteomes" id="UP000467249">
    <property type="component" value="Chromosome"/>
</dbReference>
<keyword evidence="2" id="KW-1185">Reference proteome</keyword>
<dbReference type="EMBL" id="AP022620">
    <property type="protein sequence ID" value="BBZ77997.1"/>
    <property type="molecule type" value="Genomic_DNA"/>
</dbReference>
<dbReference type="AlphaFoldDB" id="A0A6N4WCQ4"/>
<sequence length="94" mass="10477">MTAMITFLLLAALVLAPFGVVAVVATVSHRDGSLRLQSRQFRIAAPFVGRLYDDGNDHVHDADARRVGHELDAIRTRFEEHPVWPSPGVFGERR</sequence>
<dbReference type="RefSeq" id="WP_163805228.1">
    <property type="nucleotide sequence ID" value="NZ_AP022620.1"/>
</dbReference>
<reference evidence="1 2" key="1">
    <citation type="journal article" date="2019" name="Emerg. Microbes Infect.">
        <title>Comprehensive subspecies identification of 175 nontuberculous mycobacteria species based on 7547 genomic profiles.</title>
        <authorList>
            <person name="Matsumoto Y."/>
            <person name="Kinjo T."/>
            <person name="Motooka D."/>
            <person name="Nabeya D."/>
            <person name="Jung N."/>
            <person name="Uechi K."/>
            <person name="Horii T."/>
            <person name="Iida T."/>
            <person name="Fujita J."/>
            <person name="Nakamura S."/>
        </authorList>
    </citation>
    <scope>NUCLEOTIDE SEQUENCE [LARGE SCALE GENOMIC DNA]</scope>
    <source>
        <strain evidence="1 2">JCM 30275</strain>
    </source>
</reference>
<protein>
    <submittedName>
        <fullName evidence="1">Uncharacterized protein</fullName>
    </submittedName>
</protein>
<evidence type="ECO:0000313" key="1">
    <source>
        <dbReference type="EMBL" id="BBZ77997.1"/>
    </source>
</evidence>
<organism evidence="1 2">
    <name type="scientific">Mycolicibacterium anyangense</name>
    <dbReference type="NCBI Taxonomy" id="1431246"/>
    <lineage>
        <taxon>Bacteria</taxon>
        <taxon>Bacillati</taxon>
        <taxon>Actinomycetota</taxon>
        <taxon>Actinomycetes</taxon>
        <taxon>Mycobacteriales</taxon>
        <taxon>Mycobacteriaceae</taxon>
        <taxon>Mycolicibacterium</taxon>
    </lineage>
</organism>
<evidence type="ECO:0000313" key="2">
    <source>
        <dbReference type="Proteomes" id="UP000467249"/>
    </source>
</evidence>